<evidence type="ECO:0000256" key="1">
    <source>
        <dbReference type="SAM" id="SignalP"/>
    </source>
</evidence>
<reference evidence="2 3" key="1">
    <citation type="submission" date="2024-03" db="EMBL/GenBank/DDBJ databases">
        <title>Two novel species of the genus Flavobacterium exhibiting potentially degradation of complex polysaccharides.</title>
        <authorList>
            <person name="Lian X."/>
        </authorList>
    </citation>
    <scope>NUCLEOTIDE SEQUENCE [LARGE SCALE GENOMIC DNA]</scope>
    <source>
        <strain evidence="2 3">N6</strain>
    </source>
</reference>
<protein>
    <recommendedName>
        <fullName evidence="4">Lipoprotein</fullName>
    </recommendedName>
</protein>
<accession>A0ABU9NNL3</accession>
<dbReference type="EMBL" id="JBCGDP010000008">
    <property type="protein sequence ID" value="MEM0576864.1"/>
    <property type="molecule type" value="Genomic_DNA"/>
</dbReference>
<evidence type="ECO:0000313" key="3">
    <source>
        <dbReference type="Proteomes" id="UP001468798"/>
    </source>
</evidence>
<organism evidence="2 3">
    <name type="scientific">Flavobacterium polysaccharolyticum</name>
    <dbReference type="NCBI Taxonomy" id="3133148"/>
    <lineage>
        <taxon>Bacteria</taxon>
        <taxon>Pseudomonadati</taxon>
        <taxon>Bacteroidota</taxon>
        <taxon>Flavobacteriia</taxon>
        <taxon>Flavobacteriales</taxon>
        <taxon>Flavobacteriaceae</taxon>
        <taxon>Flavobacterium</taxon>
    </lineage>
</organism>
<feature type="chain" id="PRO_5046042100" description="Lipoprotein" evidence="1">
    <location>
        <begin position="21"/>
        <end position="127"/>
    </location>
</feature>
<sequence>MKKLAYLFCTLMLLSCSVSIQSTFENPKKPLTIEDKVALLDTHHSVPKDAEKIGSAHFQDSGFSTDCDFNSNLIKARKLAREKGANVVKVTEKKVPDLWSTCYRIKVDFYYTTSDINNIPQYKLQIN</sequence>
<comment type="caution">
    <text evidence="2">The sequence shown here is derived from an EMBL/GenBank/DDBJ whole genome shotgun (WGS) entry which is preliminary data.</text>
</comment>
<gene>
    <name evidence="2" type="ORF">WFZ86_10175</name>
</gene>
<keyword evidence="1" id="KW-0732">Signal</keyword>
<name>A0ABU9NNL3_9FLAO</name>
<dbReference type="RefSeq" id="WP_342691839.1">
    <property type="nucleotide sequence ID" value="NZ_JBCGDP010000008.1"/>
</dbReference>
<keyword evidence="3" id="KW-1185">Reference proteome</keyword>
<evidence type="ECO:0008006" key="4">
    <source>
        <dbReference type="Google" id="ProtNLM"/>
    </source>
</evidence>
<evidence type="ECO:0000313" key="2">
    <source>
        <dbReference type="EMBL" id="MEM0576864.1"/>
    </source>
</evidence>
<feature type="signal peptide" evidence="1">
    <location>
        <begin position="1"/>
        <end position="20"/>
    </location>
</feature>
<proteinExistence type="predicted"/>
<dbReference type="Proteomes" id="UP001468798">
    <property type="component" value="Unassembled WGS sequence"/>
</dbReference>
<dbReference type="PROSITE" id="PS51257">
    <property type="entry name" value="PROKAR_LIPOPROTEIN"/>
    <property type="match status" value="1"/>
</dbReference>